<proteinExistence type="inferred from homology"/>
<dbReference type="AlphaFoldDB" id="N1QUG5"/>
<comment type="subcellular location">
    <subcellularLocation>
        <location evidence="1">Nucleus</location>
    </subcellularLocation>
</comment>
<dbReference type="PANTHER" id="PTHR13516">
    <property type="entry name" value="RIBONUCLEASE P SUBUNIT P25"/>
    <property type="match status" value="1"/>
</dbReference>
<evidence type="ECO:0000256" key="3">
    <source>
        <dbReference type="ARBA" id="ARBA00023242"/>
    </source>
</evidence>
<organism evidence="6">
    <name type="scientific">Aegilops tauschii</name>
    <name type="common">Tausch's goatgrass</name>
    <name type="synonym">Aegilops squarrosa</name>
    <dbReference type="NCBI Taxonomy" id="37682"/>
    <lineage>
        <taxon>Eukaryota</taxon>
        <taxon>Viridiplantae</taxon>
        <taxon>Streptophyta</taxon>
        <taxon>Embryophyta</taxon>
        <taxon>Tracheophyta</taxon>
        <taxon>Spermatophyta</taxon>
        <taxon>Magnoliopsida</taxon>
        <taxon>Liliopsida</taxon>
        <taxon>Poales</taxon>
        <taxon>Poaceae</taxon>
        <taxon>BOP clade</taxon>
        <taxon>Pooideae</taxon>
        <taxon>Triticodae</taxon>
        <taxon>Triticeae</taxon>
        <taxon>Triticinae</taxon>
        <taxon>Aegilops</taxon>
    </lineage>
</organism>
<evidence type="ECO:0000259" key="5">
    <source>
        <dbReference type="Pfam" id="PF01918"/>
    </source>
</evidence>
<reference evidence="6" key="1">
    <citation type="submission" date="2015-06" db="UniProtKB">
        <authorList>
            <consortium name="EnsemblPlants"/>
        </authorList>
    </citation>
    <scope>IDENTIFICATION</scope>
</reference>
<feature type="compositionally biased region" description="Polar residues" evidence="4">
    <location>
        <begin position="10"/>
        <end position="22"/>
    </location>
</feature>
<comment type="similarity">
    <text evidence="2">Belongs to the histone-like Alba family.</text>
</comment>
<name>N1QUG5_AEGTA</name>
<keyword evidence="3" id="KW-0539">Nucleus</keyword>
<feature type="region of interest" description="Disordered" evidence="4">
    <location>
        <begin position="90"/>
        <end position="122"/>
    </location>
</feature>
<sequence>MVADAEALATDSSLSAHPTSVSAYMARPQAREAQSQAQSQTREARSQTWETRYDVDDSDNTRATVPAWSNLPLLIELVWSGFFSLPARHSPSPPPFSSATHQRRRRAASPPGAPPEKPAMDRYQRVEKPRPEAAAISENEIRITTQGLIRNYVTYATSLLQEKRVKEIVLKAMGQAISKTVAITEIIKSHLNLGTSKFSDINNSTSQDKIKFKQIHMYVEEAEGEEGAWVVGEGMVEVMVGMIITKEVMVDIATREDTATTKVGMAIMEDTATTKVGMATREVMATREGTAKTKVAMEGVMVMTKVDMGDMIMVAGITTRTEAVVAVGEEEATGDTVSHEHCGINTFGK</sequence>
<dbReference type="Gene3D" id="3.30.110.20">
    <property type="entry name" value="Alba-like domain"/>
    <property type="match status" value="1"/>
</dbReference>
<dbReference type="Pfam" id="PF01918">
    <property type="entry name" value="Alba"/>
    <property type="match status" value="1"/>
</dbReference>
<accession>N1QUG5</accession>
<feature type="compositionally biased region" description="Low complexity" evidence="4">
    <location>
        <begin position="26"/>
        <end position="41"/>
    </location>
</feature>
<dbReference type="PANTHER" id="PTHR13516:SF3">
    <property type="entry name" value="ALBA DNA_RNA-BINDING PROTEIN"/>
    <property type="match status" value="1"/>
</dbReference>
<evidence type="ECO:0000256" key="4">
    <source>
        <dbReference type="SAM" id="MobiDB-lite"/>
    </source>
</evidence>
<dbReference type="InterPro" id="IPR051958">
    <property type="entry name" value="Alba-like_NAB"/>
</dbReference>
<dbReference type="GO" id="GO:0003723">
    <property type="term" value="F:RNA binding"/>
    <property type="evidence" value="ECO:0007669"/>
    <property type="project" value="TreeGrafter"/>
</dbReference>
<dbReference type="InterPro" id="IPR036882">
    <property type="entry name" value="Alba-like_dom_sf"/>
</dbReference>
<dbReference type="EnsemblPlants" id="EMT03061">
    <property type="protein sequence ID" value="EMT03061"/>
    <property type="gene ID" value="F775_27492"/>
</dbReference>
<evidence type="ECO:0000313" key="6">
    <source>
        <dbReference type="EnsemblPlants" id="EMT03061"/>
    </source>
</evidence>
<protein>
    <recommendedName>
        <fullName evidence="5">DNA/RNA-binding protein Alba-like domain-containing protein</fullName>
    </recommendedName>
</protein>
<dbReference type="GO" id="GO:0005634">
    <property type="term" value="C:nucleus"/>
    <property type="evidence" value="ECO:0007669"/>
    <property type="project" value="UniProtKB-SubCell"/>
</dbReference>
<evidence type="ECO:0000256" key="1">
    <source>
        <dbReference type="ARBA" id="ARBA00004123"/>
    </source>
</evidence>
<dbReference type="SUPFAM" id="SSF82704">
    <property type="entry name" value="AlbA-like"/>
    <property type="match status" value="1"/>
</dbReference>
<feature type="domain" description="DNA/RNA-binding protein Alba-like" evidence="5">
    <location>
        <begin position="139"/>
        <end position="204"/>
    </location>
</feature>
<evidence type="ECO:0000256" key="2">
    <source>
        <dbReference type="ARBA" id="ARBA00008018"/>
    </source>
</evidence>
<dbReference type="InterPro" id="IPR002775">
    <property type="entry name" value="DNA/RNA-bd_Alba-like"/>
</dbReference>
<feature type="region of interest" description="Disordered" evidence="4">
    <location>
        <begin position="1"/>
        <end position="62"/>
    </location>
</feature>